<comment type="caution">
    <text evidence="2">The sequence shown here is derived from an EMBL/GenBank/DDBJ whole genome shotgun (WGS) entry which is preliminary data.</text>
</comment>
<dbReference type="EMBL" id="JAXLQG010000001">
    <property type="protein sequence ID" value="KAK5545038.1"/>
    <property type="molecule type" value="Genomic_DNA"/>
</dbReference>
<feature type="region of interest" description="Disordered" evidence="1">
    <location>
        <begin position="78"/>
        <end position="132"/>
    </location>
</feature>
<dbReference type="AlphaFoldDB" id="A0AAV9QIS0"/>
<gene>
    <name evidence="2" type="ORF">LTR25_000045</name>
</gene>
<feature type="compositionally biased region" description="Basic and acidic residues" evidence="1">
    <location>
        <begin position="116"/>
        <end position="132"/>
    </location>
</feature>
<protein>
    <submittedName>
        <fullName evidence="2">Uncharacterized protein</fullName>
    </submittedName>
</protein>
<dbReference type="Proteomes" id="UP001345827">
    <property type="component" value="Unassembled WGS sequence"/>
</dbReference>
<feature type="region of interest" description="Disordered" evidence="1">
    <location>
        <begin position="1"/>
        <end position="21"/>
    </location>
</feature>
<proteinExistence type="predicted"/>
<evidence type="ECO:0000313" key="3">
    <source>
        <dbReference type="Proteomes" id="UP001345827"/>
    </source>
</evidence>
<evidence type="ECO:0000256" key="1">
    <source>
        <dbReference type="SAM" id="MobiDB-lite"/>
    </source>
</evidence>
<accession>A0AAV9QIS0</accession>
<name>A0AAV9QIS0_9PEZI</name>
<organism evidence="2 3">
    <name type="scientific">Vermiconidia calcicola</name>
    <dbReference type="NCBI Taxonomy" id="1690605"/>
    <lineage>
        <taxon>Eukaryota</taxon>
        <taxon>Fungi</taxon>
        <taxon>Dikarya</taxon>
        <taxon>Ascomycota</taxon>
        <taxon>Pezizomycotina</taxon>
        <taxon>Dothideomycetes</taxon>
        <taxon>Dothideomycetidae</taxon>
        <taxon>Mycosphaerellales</taxon>
        <taxon>Extremaceae</taxon>
        <taxon>Vermiconidia</taxon>
    </lineage>
</organism>
<evidence type="ECO:0000313" key="2">
    <source>
        <dbReference type="EMBL" id="KAK5545038.1"/>
    </source>
</evidence>
<sequence length="132" mass="14941">MDATNERNPDAGWKSKGRPQSTLARDFSAALDEMFKLNGVGALEESVVQKKDTVQSQQYQLEDLETKLREADARLKQLEAKHKHHRTQSEMKFGGRQRQPVSSLFNADDEDSSGDSDAHGRSSPQEERARQR</sequence>
<keyword evidence="3" id="KW-1185">Reference proteome</keyword>
<reference evidence="2 3" key="1">
    <citation type="submission" date="2023-06" db="EMBL/GenBank/DDBJ databases">
        <title>Black Yeasts Isolated from many extreme environments.</title>
        <authorList>
            <person name="Coleine C."/>
            <person name="Stajich J.E."/>
            <person name="Selbmann L."/>
        </authorList>
    </citation>
    <scope>NUCLEOTIDE SEQUENCE [LARGE SCALE GENOMIC DNA]</scope>
    <source>
        <strain evidence="2 3">CCFEE 5887</strain>
    </source>
</reference>